<organism evidence="2 3">
    <name type="scientific">Stichopus japonicus</name>
    <name type="common">Sea cucumber</name>
    <dbReference type="NCBI Taxonomy" id="307972"/>
    <lineage>
        <taxon>Eukaryota</taxon>
        <taxon>Metazoa</taxon>
        <taxon>Echinodermata</taxon>
        <taxon>Eleutherozoa</taxon>
        <taxon>Echinozoa</taxon>
        <taxon>Holothuroidea</taxon>
        <taxon>Aspidochirotacea</taxon>
        <taxon>Aspidochirotida</taxon>
        <taxon>Stichopodidae</taxon>
        <taxon>Apostichopus</taxon>
    </lineage>
</organism>
<reference evidence="2 3" key="1">
    <citation type="journal article" date="2017" name="PLoS Biol.">
        <title>The sea cucumber genome provides insights into morphological evolution and visceral regeneration.</title>
        <authorList>
            <person name="Zhang X."/>
            <person name="Sun L."/>
            <person name="Yuan J."/>
            <person name="Sun Y."/>
            <person name="Gao Y."/>
            <person name="Zhang L."/>
            <person name="Li S."/>
            <person name="Dai H."/>
            <person name="Hamel J.F."/>
            <person name="Liu C."/>
            <person name="Yu Y."/>
            <person name="Liu S."/>
            <person name="Lin W."/>
            <person name="Guo K."/>
            <person name="Jin S."/>
            <person name="Xu P."/>
            <person name="Storey K.B."/>
            <person name="Huan P."/>
            <person name="Zhang T."/>
            <person name="Zhou Y."/>
            <person name="Zhang J."/>
            <person name="Lin C."/>
            <person name="Li X."/>
            <person name="Xing L."/>
            <person name="Huo D."/>
            <person name="Sun M."/>
            <person name="Wang L."/>
            <person name="Mercier A."/>
            <person name="Li F."/>
            <person name="Yang H."/>
            <person name="Xiang J."/>
        </authorList>
    </citation>
    <scope>NUCLEOTIDE SEQUENCE [LARGE SCALE GENOMIC DNA]</scope>
    <source>
        <strain evidence="2">Shaxun</strain>
        <tissue evidence="2">Muscle</tissue>
    </source>
</reference>
<comment type="similarity">
    <text evidence="1">Belongs to the FAM227 family.</text>
</comment>
<dbReference type="AlphaFoldDB" id="A0A2G8LHD8"/>
<evidence type="ECO:0000256" key="1">
    <source>
        <dbReference type="ARBA" id="ARBA00008666"/>
    </source>
</evidence>
<comment type="caution">
    <text evidence="2">The sequence shown here is derived from an EMBL/GenBank/DDBJ whole genome shotgun (WGS) entry which is preliminary data.</text>
</comment>
<accession>A0A2G8LHD8</accession>
<proteinExistence type="inferred from homology"/>
<dbReference type="PANTHER" id="PTHR33560">
    <property type="entry name" value="PROTEIN FAM227B"/>
    <property type="match status" value="1"/>
</dbReference>
<evidence type="ECO:0000313" key="2">
    <source>
        <dbReference type="EMBL" id="PIK59663.1"/>
    </source>
</evidence>
<evidence type="ECO:0000313" key="3">
    <source>
        <dbReference type="Proteomes" id="UP000230750"/>
    </source>
</evidence>
<dbReference type="PANTHER" id="PTHR33560:SF1">
    <property type="entry name" value="PROTEIN FAM227A"/>
    <property type="match status" value="1"/>
</dbReference>
<dbReference type="Proteomes" id="UP000230750">
    <property type="component" value="Unassembled WGS sequence"/>
</dbReference>
<name>A0A2G8LHD8_STIJA</name>
<protein>
    <recommendedName>
        <fullName evidence="4">Protein FAM227B</fullName>
    </recommendedName>
</protein>
<dbReference type="OrthoDB" id="192208at2759"/>
<dbReference type="Pfam" id="PF14922">
    <property type="entry name" value="FWWh"/>
    <property type="match status" value="1"/>
</dbReference>
<gene>
    <name evidence="2" type="ORF">BSL78_03394</name>
</gene>
<dbReference type="STRING" id="307972.A0A2G8LHD8"/>
<evidence type="ECO:0008006" key="4">
    <source>
        <dbReference type="Google" id="ProtNLM"/>
    </source>
</evidence>
<dbReference type="EMBL" id="MRZV01000076">
    <property type="protein sequence ID" value="PIK59663.1"/>
    <property type="molecule type" value="Genomic_DNA"/>
</dbReference>
<dbReference type="InterPro" id="IPR029417">
    <property type="entry name" value="FAM227"/>
</dbReference>
<keyword evidence="3" id="KW-1185">Reference proteome</keyword>
<sequence length="227" mass="26384">MFASSLVIESQGSNFDDDDYFYPSQDTYGPVKARDVKELNQFAGIYSVKSTLTADQTNKGKYLAKRIKTSKMKKKETKATKPKLVELYQFRGFDNKKLTPLPDLDSAITILMRVTDAQRSLDKKPHYKEEFKRLFHSKMSEAVLIDSFWWFFLNRYHPSKMVQPKLFNRIAHNYVKLLLSANHPKYRDVFFQGYADLLAQGMYAAFCAAFPDSWRQFQGISSVEYAT</sequence>